<dbReference type="Pfam" id="PF00271">
    <property type="entry name" value="Helicase_C"/>
    <property type="match status" value="1"/>
</dbReference>
<keyword evidence="7" id="KW-0648">Protein biosynthesis</keyword>
<name>D2UZP5_NAEGR</name>
<dbReference type="EC" id="3.6.4.13" evidence="1"/>
<dbReference type="PROSITE" id="PS51194">
    <property type="entry name" value="HELICASE_CTER"/>
    <property type="match status" value="1"/>
</dbReference>
<evidence type="ECO:0000256" key="2">
    <source>
        <dbReference type="ARBA" id="ARBA00022540"/>
    </source>
</evidence>
<dbReference type="InterPro" id="IPR001650">
    <property type="entry name" value="Helicase_C-like"/>
</dbReference>
<dbReference type="RefSeq" id="XP_002682940.1">
    <property type="nucleotide sequence ID" value="XM_002682894.1"/>
</dbReference>
<dbReference type="PROSITE" id="PS51195">
    <property type="entry name" value="Q_MOTIF"/>
    <property type="match status" value="1"/>
</dbReference>
<dbReference type="InParanoid" id="D2UZP5"/>
<keyword evidence="5" id="KW-0347">Helicase</keyword>
<evidence type="ECO:0000256" key="1">
    <source>
        <dbReference type="ARBA" id="ARBA00012552"/>
    </source>
</evidence>
<evidence type="ECO:0000256" key="7">
    <source>
        <dbReference type="ARBA" id="ARBA00022917"/>
    </source>
</evidence>
<accession>D2UZP5</accession>
<dbReference type="SMART" id="SM00487">
    <property type="entry name" value="DEXDc"/>
    <property type="match status" value="1"/>
</dbReference>
<evidence type="ECO:0000259" key="10">
    <source>
        <dbReference type="PROSITE" id="PS51194"/>
    </source>
</evidence>
<evidence type="ECO:0000256" key="8">
    <source>
        <dbReference type="PROSITE-ProRule" id="PRU00552"/>
    </source>
</evidence>
<dbReference type="KEGG" id="ngr:NAEGRDRAFT_1087"/>
<dbReference type="GO" id="GO:0003724">
    <property type="term" value="F:RNA helicase activity"/>
    <property type="evidence" value="ECO:0007669"/>
    <property type="project" value="UniProtKB-EC"/>
</dbReference>
<dbReference type="GO" id="GO:0016787">
    <property type="term" value="F:hydrolase activity"/>
    <property type="evidence" value="ECO:0007669"/>
    <property type="project" value="UniProtKB-KW"/>
</dbReference>
<feature type="non-terminal residue" evidence="12">
    <location>
        <position position="1"/>
    </location>
</feature>
<dbReference type="CDD" id="cd18787">
    <property type="entry name" value="SF2_C_DEAD"/>
    <property type="match status" value="1"/>
</dbReference>
<dbReference type="eggNOG" id="KOG0341">
    <property type="taxonomic scope" value="Eukaryota"/>
</dbReference>
<dbReference type="GO" id="GO:0003676">
    <property type="term" value="F:nucleic acid binding"/>
    <property type="evidence" value="ECO:0007669"/>
    <property type="project" value="InterPro"/>
</dbReference>
<sequence length="483" mass="55283">WTVPEYYRNLTVEELDLIRKNFGIQVDGVCAPPPILTFEHLKLPKCLLKLLLEKNIETPTPIQMQGLPCLLEGRDVIGIAFTGSGKTLVFSLPIIMYSYLNEHLYATRPKSIRRNNGPLGLILCPNRELAKQTFEFIEYFFNGINEQEKKRSQTFKLNVSLCMGGIKEERIFNQSNSNSRYYSSNSSGGGYIHIVVATPGRLIQMLNENKIQLNDCKYVCMDEADRLIDLGFEEDIKTIFQHLNLNNNHIQKVFFSATMPEKIQNLAMNTLNQPIIVNVGRAGAVNLDVIQEVEYVQEEDKIVYLLQALQKTPPPVLIFSQNKSEVDTICEYLLLKGVEAVSIHSSKDQSEREYAIDSFKQGKKHVLVATDIVSKGIDFPNVKHVINFDMPREIENYVHRIGRTGRNGKTGLATTFINKNQSEQILLDLKYLLKEANQRIPPILQSIYDPYAHLENVECKYCQGRGHRITECQKYHRDKQLQI</sequence>
<dbReference type="InterPro" id="IPR014014">
    <property type="entry name" value="RNA_helicase_DEAD_Q_motif"/>
</dbReference>
<feature type="domain" description="DEAD-box RNA helicase Q" evidence="11">
    <location>
        <begin position="36"/>
        <end position="64"/>
    </location>
</feature>
<dbReference type="EMBL" id="GG738846">
    <property type="protein sequence ID" value="EFC50196.1"/>
    <property type="molecule type" value="Genomic_DNA"/>
</dbReference>
<evidence type="ECO:0000256" key="5">
    <source>
        <dbReference type="ARBA" id="ARBA00022806"/>
    </source>
</evidence>
<feature type="domain" description="Helicase ATP-binding" evidence="9">
    <location>
        <begin position="67"/>
        <end position="277"/>
    </location>
</feature>
<dbReference type="Pfam" id="PF00270">
    <property type="entry name" value="DEAD"/>
    <property type="match status" value="1"/>
</dbReference>
<evidence type="ECO:0000259" key="11">
    <source>
        <dbReference type="PROSITE" id="PS51195"/>
    </source>
</evidence>
<reference evidence="12 13" key="1">
    <citation type="journal article" date="2010" name="Cell">
        <title>The genome of Naegleria gruberi illuminates early eukaryotic versatility.</title>
        <authorList>
            <person name="Fritz-Laylin L.K."/>
            <person name="Prochnik S.E."/>
            <person name="Ginger M.L."/>
            <person name="Dacks J.B."/>
            <person name="Carpenter M.L."/>
            <person name="Field M.C."/>
            <person name="Kuo A."/>
            <person name="Paredez A."/>
            <person name="Chapman J."/>
            <person name="Pham J."/>
            <person name="Shu S."/>
            <person name="Neupane R."/>
            <person name="Cipriano M."/>
            <person name="Mancuso J."/>
            <person name="Tu H."/>
            <person name="Salamov A."/>
            <person name="Lindquist E."/>
            <person name="Shapiro H."/>
            <person name="Lucas S."/>
            <person name="Grigoriev I.V."/>
            <person name="Cande W.Z."/>
            <person name="Fulton C."/>
            <person name="Rokhsar D.S."/>
            <person name="Dawson S.C."/>
        </authorList>
    </citation>
    <scope>NUCLEOTIDE SEQUENCE [LARGE SCALE GENOMIC DNA]</scope>
    <source>
        <strain evidence="12 13">NEG-M</strain>
    </source>
</reference>
<dbReference type="Proteomes" id="UP000006671">
    <property type="component" value="Unassembled WGS sequence"/>
</dbReference>
<dbReference type="OrthoDB" id="196131at2759"/>
<proteinExistence type="predicted"/>
<evidence type="ECO:0000313" key="13">
    <source>
        <dbReference type="Proteomes" id="UP000006671"/>
    </source>
</evidence>
<organism evidence="13">
    <name type="scientific">Naegleria gruberi</name>
    <name type="common">Amoeba</name>
    <dbReference type="NCBI Taxonomy" id="5762"/>
    <lineage>
        <taxon>Eukaryota</taxon>
        <taxon>Discoba</taxon>
        <taxon>Heterolobosea</taxon>
        <taxon>Tetramitia</taxon>
        <taxon>Eutetramitia</taxon>
        <taxon>Vahlkampfiidae</taxon>
        <taxon>Naegleria</taxon>
    </lineage>
</organism>
<dbReference type="AlphaFoldDB" id="D2UZP5"/>
<dbReference type="SUPFAM" id="SSF52540">
    <property type="entry name" value="P-loop containing nucleoside triphosphate hydrolases"/>
    <property type="match status" value="1"/>
</dbReference>
<evidence type="ECO:0000256" key="6">
    <source>
        <dbReference type="ARBA" id="ARBA00022840"/>
    </source>
</evidence>
<keyword evidence="13" id="KW-1185">Reference proteome</keyword>
<dbReference type="PANTHER" id="PTHR47958">
    <property type="entry name" value="ATP-DEPENDENT RNA HELICASE DBP3"/>
    <property type="match status" value="1"/>
</dbReference>
<dbReference type="InterPro" id="IPR014001">
    <property type="entry name" value="Helicase_ATP-bd"/>
</dbReference>
<keyword evidence="3" id="KW-0547">Nucleotide-binding</keyword>
<dbReference type="InterPro" id="IPR011545">
    <property type="entry name" value="DEAD/DEAH_box_helicase_dom"/>
</dbReference>
<evidence type="ECO:0000313" key="12">
    <source>
        <dbReference type="EMBL" id="EFC50196.1"/>
    </source>
</evidence>
<evidence type="ECO:0000256" key="4">
    <source>
        <dbReference type="ARBA" id="ARBA00022801"/>
    </source>
</evidence>
<dbReference type="FunFam" id="3.40.50.300:FF:000449">
    <property type="entry name" value="Probable ATP-dependent RNA helicase DDX41"/>
    <property type="match status" value="1"/>
</dbReference>
<evidence type="ECO:0000259" key="9">
    <source>
        <dbReference type="PROSITE" id="PS51192"/>
    </source>
</evidence>
<feature type="domain" description="Helicase C-terminal" evidence="10">
    <location>
        <begin position="288"/>
        <end position="448"/>
    </location>
</feature>
<dbReference type="GO" id="GO:0003743">
    <property type="term" value="F:translation initiation factor activity"/>
    <property type="evidence" value="ECO:0007669"/>
    <property type="project" value="UniProtKB-KW"/>
</dbReference>
<dbReference type="STRING" id="5762.D2UZP5"/>
<dbReference type="GeneID" id="8855369"/>
<dbReference type="VEuPathDB" id="AmoebaDB:NAEGRDRAFT_1087"/>
<feature type="non-terminal residue" evidence="12">
    <location>
        <position position="483"/>
    </location>
</feature>
<dbReference type="SMART" id="SM00490">
    <property type="entry name" value="HELICc"/>
    <property type="match status" value="1"/>
</dbReference>
<dbReference type="PROSITE" id="PS51192">
    <property type="entry name" value="HELICASE_ATP_BIND_1"/>
    <property type="match status" value="1"/>
</dbReference>
<protein>
    <recommendedName>
        <fullName evidence="1">RNA helicase</fullName>
        <ecNumber evidence="1">3.6.4.13</ecNumber>
    </recommendedName>
</protein>
<keyword evidence="2" id="KW-0396">Initiation factor</keyword>
<evidence type="ECO:0000256" key="3">
    <source>
        <dbReference type="ARBA" id="ARBA00022741"/>
    </source>
</evidence>
<dbReference type="GO" id="GO:0005524">
    <property type="term" value="F:ATP binding"/>
    <property type="evidence" value="ECO:0007669"/>
    <property type="project" value="UniProtKB-KW"/>
</dbReference>
<dbReference type="Gene3D" id="3.40.50.300">
    <property type="entry name" value="P-loop containing nucleotide triphosphate hydrolases"/>
    <property type="match status" value="2"/>
</dbReference>
<gene>
    <name evidence="12" type="ORF">NAEGRDRAFT_1087</name>
</gene>
<dbReference type="OMA" id="FKTIWTL"/>
<keyword evidence="4" id="KW-0378">Hydrolase</keyword>
<keyword evidence="6" id="KW-0067">ATP-binding</keyword>
<feature type="short sequence motif" description="Q motif" evidence="8">
    <location>
        <begin position="36"/>
        <end position="64"/>
    </location>
</feature>
<dbReference type="InterPro" id="IPR027417">
    <property type="entry name" value="P-loop_NTPase"/>
</dbReference>